<dbReference type="InterPro" id="IPR017896">
    <property type="entry name" value="4Fe4S_Fe-S-bd"/>
</dbReference>
<evidence type="ECO:0000313" key="9">
    <source>
        <dbReference type="Proteomes" id="UP000282076"/>
    </source>
</evidence>
<keyword evidence="3" id="KW-0677">Repeat</keyword>
<keyword evidence="9" id="KW-1185">Reference proteome</keyword>
<dbReference type="PIRSF" id="PIRSF000139">
    <property type="entry name" value="Glc_ox_4Fe-4S"/>
    <property type="match status" value="1"/>
</dbReference>
<comment type="catalytic activity">
    <reaction evidence="6">
        <text>(R)-lactate + A = pyruvate + AH2</text>
        <dbReference type="Rhea" id="RHEA:15089"/>
        <dbReference type="ChEBI" id="CHEBI:13193"/>
        <dbReference type="ChEBI" id="CHEBI:15361"/>
        <dbReference type="ChEBI" id="CHEBI:16004"/>
        <dbReference type="ChEBI" id="CHEBI:17499"/>
    </reaction>
</comment>
<dbReference type="InterPro" id="IPR012257">
    <property type="entry name" value="Glc_ox_4Fe-4S"/>
</dbReference>
<evidence type="ECO:0000259" key="7">
    <source>
        <dbReference type="PROSITE" id="PS51379"/>
    </source>
</evidence>
<dbReference type="GO" id="GO:0051539">
    <property type="term" value="F:4 iron, 4 sulfur cluster binding"/>
    <property type="evidence" value="ECO:0007669"/>
    <property type="project" value="UniProtKB-UniRule"/>
</dbReference>
<keyword evidence="6" id="KW-0813">Transport</keyword>
<feature type="domain" description="4Fe-4S ferredoxin-type" evidence="7">
    <location>
        <begin position="3"/>
        <end position="34"/>
    </location>
</feature>
<dbReference type="Gene3D" id="1.10.1060.10">
    <property type="entry name" value="Alpha-helical ferredoxin"/>
    <property type="match status" value="1"/>
</dbReference>
<dbReference type="SUPFAM" id="SSF46548">
    <property type="entry name" value="alpha-helical ferredoxin"/>
    <property type="match status" value="1"/>
</dbReference>
<evidence type="ECO:0000256" key="5">
    <source>
        <dbReference type="ARBA" id="ARBA00023014"/>
    </source>
</evidence>
<evidence type="ECO:0000256" key="3">
    <source>
        <dbReference type="ARBA" id="ARBA00022737"/>
    </source>
</evidence>
<dbReference type="Pfam" id="PF02754">
    <property type="entry name" value="CCG"/>
    <property type="match status" value="2"/>
</dbReference>
<keyword evidence="1 6" id="KW-0004">4Fe-4S</keyword>
<name>A0A494Y3U4_9BACL</name>
<comment type="cofactor">
    <cofactor evidence="6">
        <name>[4Fe-4S] cluster</name>
        <dbReference type="ChEBI" id="CHEBI:49883"/>
    </cofactor>
    <text evidence="6">Binds 2 [4Fe-4S] clusters.</text>
</comment>
<evidence type="ECO:0000256" key="4">
    <source>
        <dbReference type="ARBA" id="ARBA00023004"/>
    </source>
</evidence>
<dbReference type="EC" id="1.1.99.14" evidence="6"/>
<keyword evidence="2 6" id="KW-0479">Metal-binding</keyword>
<keyword evidence="5 6" id="KW-0411">Iron-sulfur</keyword>
<evidence type="ECO:0000313" key="8">
    <source>
        <dbReference type="EMBL" id="RKP57417.1"/>
    </source>
</evidence>
<dbReference type="OrthoDB" id="9770306at2"/>
<protein>
    <recommendedName>
        <fullName evidence="6">Glycolate oxidase iron-sulfur subunit</fullName>
        <ecNumber evidence="6">1.1.99.14</ecNumber>
    </recommendedName>
</protein>
<dbReference type="RefSeq" id="WP_120975033.1">
    <property type="nucleotide sequence ID" value="NZ_RBZM01000002.1"/>
</dbReference>
<dbReference type="PANTHER" id="PTHR32479">
    <property type="entry name" value="GLYCOLATE OXIDASE IRON-SULFUR SUBUNIT"/>
    <property type="match status" value="1"/>
</dbReference>
<keyword evidence="6" id="KW-0249">Electron transport</keyword>
<dbReference type="PROSITE" id="PS51379">
    <property type="entry name" value="4FE4S_FER_2"/>
    <property type="match status" value="2"/>
</dbReference>
<dbReference type="InterPro" id="IPR017900">
    <property type="entry name" value="4Fe4S_Fe_S_CS"/>
</dbReference>
<reference evidence="8 9" key="1">
    <citation type="submission" date="2018-10" db="EMBL/GenBank/DDBJ databases">
        <title>Cohnella sp. M2MS4P-1, whole genome shotgun sequence.</title>
        <authorList>
            <person name="Tuo L."/>
        </authorList>
    </citation>
    <scope>NUCLEOTIDE SEQUENCE [LARGE SCALE GENOMIC DNA]</scope>
    <source>
        <strain evidence="8 9">M2MS4P-1</strain>
    </source>
</reference>
<evidence type="ECO:0000256" key="2">
    <source>
        <dbReference type="ARBA" id="ARBA00022723"/>
    </source>
</evidence>
<dbReference type="EMBL" id="RBZM01000002">
    <property type="protein sequence ID" value="RKP57417.1"/>
    <property type="molecule type" value="Genomic_DNA"/>
</dbReference>
<dbReference type="InterPro" id="IPR009051">
    <property type="entry name" value="Helical_ferredxn"/>
</dbReference>
<evidence type="ECO:0000256" key="6">
    <source>
        <dbReference type="PIRNR" id="PIRNR000139"/>
    </source>
</evidence>
<dbReference type="InterPro" id="IPR004017">
    <property type="entry name" value="Cys_rich_dom"/>
</dbReference>
<feature type="domain" description="4Fe-4S ferredoxin-type" evidence="7">
    <location>
        <begin position="54"/>
        <end position="86"/>
    </location>
</feature>
<keyword evidence="4 6" id="KW-0408">Iron</keyword>
<dbReference type="Proteomes" id="UP000282076">
    <property type="component" value="Unassembled WGS sequence"/>
</dbReference>
<dbReference type="Pfam" id="PF13183">
    <property type="entry name" value="Fer4_8"/>
    <property type="match status" value="1"/>
</dbReference>
<comment type="caution">
    <text evidence="8">The sequence shown here is derived from an EMBL/GenBank/DDBJ whole genome shotgun (WGS) entry which is preliminary data.</text>
</comment>
<dbReference type="PROSITE" id="PS00198">
    <property type="entry name" value="4FE4S_FER_1"/>
    <property type="match status" value="2"/>
</dbReference>
<sequence>MLAKLDYDQLTNCMRCGFCLPACPTFRETGLEPESPRGRIALMKAVVDGVMDPDQAFEDQMNHCLGCRACEPACPADVKYGQLIEQTRDAIEDHAEHSAPVKGLRKLFFKGVFPHRGSLKWMGRSLALYQKSGLRRVARGTGLMKLFPEHLREMESILPDATGKGVVERIGTVYPAKGEKIARVALFRGCIMDVMFADTNVNTVKLLSEAGFEVVIPNDQVCCGALHAHSGEMDQARGLARTNLKVFKEAGVEHIVSNAGGCGALLVEYDHLLHEDPEHAELAVWFAESVIDVSRLLVERGRLPEFADADVHSGQSVKITYQDSCHLRNVMKSSDAPRRLMKQVANVSFVEMKEADRCCGSAGIYNVTQPEMAGQILEHKMAHANETEARYLLTSNPGCLLQMKLGVEKHGVSDRMEVKHVVDFLYERIAGRTDDK</sequence>
<gene>
    <name evidence="8" type="ORF">D7Z26_04820</name>
</gene>
<comment type="catalytic activity">
    <reaction evidence="6">
        <text>glycolate + A = glyoxylate + AH2</text>
        <dbReference type="Rhea" id="RHEA:21264"/>
        <dbReference type="ChEBI" id="CHEBI:13193"/>
        <dbReference type="ChEBI" id="CHEBI:17499"/>
        <dbReference type="ChEBI" id="CHEBI:29805"/>
        <dbReference type="ChEBI" id="CHEBI:36655"/>
        <dbReference type="EC" id="1.1.99.14"/>
    </reaction>
</comment>
<proteinExistence type="predicted"/>
<dbReference type="AlphaFoldDB" id="A0A494Y3U4"/>
<dbReference type="PANTHER" id="PTHR32479:SF17">
    <property type="entry name" value="GLYCOLATE OXIDASE IRON-SULFUR SUBUNIT"/>
    <property type="match status" value="1"/>
</dbReference>
<evidence type="ECO:0000256" key="1">
    <source>
        <dbReference type="ARBA" id="ARBA00022485"/>
    </source>
</evidence>
<dbReference type="GO" id="GO:0019154">
    <property type="term" value="F:glycolate dehydrogenase activity"/>
    <property type="evidence" value="ECO:0007669"/>
    <property type="project" value="UniProtKB-EC"/>
</dbReference>
<accession>A0A494Y3U4</accession>
<organism evidence="8 9">
    <name type="scientific">Cohnella endophytica</name>
    <dbReference type="NCBI Taxonomy" id="2419778"/>
    <lineage>
        <taxon>Bacteria</taxon>
        <taxon>Bacillati</taxon>
        <taxon>Bacillota</taxon>
        <taxon>Bacilli</taxon>
        <taxon>Bacillales</taxon>
        <taxon>Paenibacillaceae</taxon>
        <taxon>Cohnella</taxon>
    </lineage>
</organism>
<comment type="function">
    <text evidence="6">Component of a complex that catalyzes the oxidation of glycolate to glyoxylate.</text>
</comment>
<dbReference type="GO" id="GO:0046872">
    <property type="term" value="F:metal ion binding"/>
    <property type="evidence" value="ECO:0007669"/>
    <property type="project" value="UniProtKB-UniRule"/>
</dbReference>